<sequence length="113" mass="12011">MAITGSSMIQPDPANTGSNSVLKDPRRDLDGLDGGNPTTLVLLSMHIAISLPIHPPFPDPLSVGTLYEGPQPRNGAQKPDSANLGTVQGFWNRRSFQRTASDKEQTDAGKLGC</sequence>
<keyword evidence="3" id="KW-1185">Reference proteome</keyword>
<name>E4ZS66_LEPMJ</name>
<dbReference type="VEuPathDB" id="FungiDB:LEMA_P122250.1"/>
<reference evidence="3" key="1">
    <citation type="journal article" date="2011" name="Nat. Commun.">
        <title>Effector diversification within compartments of the Leptosphaeria maculans genome affected by Repeat-Induced Point mutations.</title>
        <authorList>
            <person name="Rouxel T."/>
            <person name="Grandaubert J."/>
            <person name="Hane J.K."/>
            <person name="Hoede C."/>
            <person name="van de Wouw A.P."/>
            <person name="Couloux A."/>
            <person name="Dominguez V."/>
            <person name="Anthouard V."/>
            <person name="Bally P."/>
            <person name="Bourras S."/>
            <person name="Cozijnsen A.J."/>
            <person name="Ciuffetti L.M."/>
            <person name="Degrave A."/>
            <person name="Dilmaghani A."/>
            <person name="Duret L."/>
            <person name="Fudal I."/>
            <person name="Goodwin S.B."/>
            <person name="Gout L."/>
            <person name="Glaser N."/>
            <person name="Linglin J."/>
            <person name="Kema G.H.J."/>
            <person name="Lapalu N."/>
            <person name="Lawrence C.B."/>
            <person name="May K."/>
            <person name="Meyer M."/>
            <person name="Ollivier B."/>
            <person name="Poulain J."/>
            <person name="Schoch C.L."/>
            <person name="Simon A."/>
            <person name="Spatafora J.W."/>
            <person name="Stachowiak A."/>
            <person name="Turgeon B.G."/>
            <person name="Tyler B.M."/>
            <person name="Vincent D."/>
            <person name="Weissenbach J."/>
            <person name="Amselem J."/>
            <person name="Quesneville H."/>
            <person name="Oliver R.P."/>
            <person name="Wincker P."/>
            <person name="Balesdent M.-H."/>
            <person name="Howlett B.J."/>
        </authorList>
    </citation>
    <scope>NUCLEOTIDE SEQUENCE [LARGE SCALE GENOMIC DNA]</scope>
    <source>
        <strain evidence="3">JN3 / isolate v23.1.3 / race Av1-4-5-6-7-8</strain>
    </source>
</reference>
<dbReference type="InParanoid" id="E4ZS66"/>
<evidence type="ECO:0000256" key="1">
    <source>
        <dbReference type="SAM" id="MobiDB-lite"/>
    </source>
</evidence>
<dbReference type="AlphaFoldDB" id="E4ZS66"/>
<evidence type="ECO:0000313" key="3">
    <source>
        <dbReference type="Proteomes" id="UP000002668"/>
    </source>
</evidence>
<evidence type="ECO:0000313" key="2">
    <source>
        <dbReference type="EMBL" id="CBX94246.1"/>
    </source>
</evidence>
<dbReference type="HOGENOM" id="CLU_2133971_0_0_1"/>
<feature type="compositionally biased region" description="Polar residues" evidence="1">
    <location>
        <begin position="1"/>
        <end position="21"/>
    </location>
</feature>
<feature type="region of interest" description="Disordered" evidence="1">
    <location>
        <begin position="59"/>
        <end position="113"/>
    </location>
</feature>
<dbReference type="Proteomes" id="UP000002668">
    <property type="component" value="Genome"/>
</dbReference>
<organism evidence="3">
    <name type="scientific">Leptosphaeria maculans (strain JN3 / isolate v23.1.3 / race Av1-4-5-6-7-8)</name>
    <name type="common">Blackleg fungus</name>
    <name type="synonym">Phoma lingam</name>
    <dbReference type="NCBI Taxonomy" id="985895"/>
    <lineage>
        <taxon>Eukaryota</taxon>
        <taxon>Fungi</taxon>
        <taxon>Dikarya</taxon>
        <taxon>Ascomycota</taxon>
        <taxon>Pezizomycotina</taxon>
        <taxon>Dothideomycetes</taxon>
        <taxon>Pleosporomycetidae</taxon>
        <taxon>Pleosporales</taxon>
        <taxon>Pleosporineae</taxon>
        <taxon>Leptosphaeriaceae</taxon>
        <taxon>Plenodomus</taxon>
        <taxon>Plenodomus lingam/Leptosphaeria maculans species complex</taxon>
    </lineage>
</organism>
<dbReference type="EMBL" id="FP929121">
    <property type="protein sequence ID" value="CBX94246.1"/>
    <property type="molecule type" value="Genomic_DNA"/>
</dbReference>
<proteinExistence type="predicted"/>
<feature type="region of interest" description="Disordered" evidence="1">
    <location>
        <begin position="1"/>
        <end position="36"/>
    </location>
</feature>
<accession>E4ZS66</accession>
<protein>
    <submittedName>
        <fullName evidence="2">Predicted protein</fullName>
    </submittedName>
</protein>
<gene>
    <name evidence="2" type="ORF">LEMA_P122250.1</name>
</gene>